<evidence type="ECO:0000313" key="2">
    <source>
        <dbReference type="EMBL" id="TQQ78588.1"/>
    </source>
</evidence>
<evidence type="ECO:0000256" key="1">
    <source>
        <dbReference type="SAM" id="Phobius"/>
    </source>
</evidence>
<gene>
    <name evidence="2" type="ORF">EGH24_13785</name>
</gene>
<evidence type="ECO:0000313" key="3">
    <source>
        <dbReference type="Proteomes" id="UP000705823"/>
    </source>
</evidence>
<name>A0A8J8P9M7_9EURY</name>
<keyword evidence="1" id="KW-0472">Membrane</keyword>
<sequence length="112" mass="11590">MASDDIDDMVQNDVEMVRDGFESLQGGGGGFDADPAQLGEYALWGVTALVALGFVGVMPWVGADGLLTGQQWLFGGLGSVLLGVLAAGAVRVARTQLGGGKRRLGNRARGKR</sequence>
<organism evidence="2 3">
    <name type="scientific">Halonotius terrestris</name>
    <dbReference type="NCBI Taxonomy" id="2487750"/>
    <lineage>
        <taxon>Archaea</taxon>
        <taxon>Methanobacteriati</taxon>
        <taxon>Methanobacteriota</taxon>
        <taxon>Stenosarchaea group</taxon>
        <taxon>Halobacteria</taxon>
        <taxon>Halobacteriales</taxon>
        <taxon>Haloferacaceae</taxon>
        <taxon>Halonotius</taxon>
    </lineage>
</organism>
<accession>A0A8J8P9M7</accession>
<keyword evidence="1" id="KW-0812">Transmembrane</keyword>
<dbReference type="AlphaFoldDB" id="A0A8J8P9M7"/>
<feature type="transmembrane region" description="Helical" evidence="1">
    <location>
        <begin position="41"/>
        <end position="60"/>
    </location>
</feature>
<feature type="transmembrane region" description="Helical" evidence="1">
    <location>
        <begin position="72"/>
        <end position="93"/>
    </location>
</feature>
<dbReference type="RefSeq" id="WP_142980714.1">
    <property type="nucleotide sequence ID" value="NZ_RKLU01000011.1"/>
</dbReference>
<protein>
    <submittedName>
        <fullName evidence="2">Uncharacterized protein</fullName>
    </submittedName>
</protein>
<keyword evidence="1" id="KW-1133">Transmembrane helix</keyword>
<keyword evidence="3" id="KW-1185">Reference proteome</keyword>
<dbReference type="EMBL" id="RKLU01000011">
    <property type="protein sequence ID" value="TQQ78588.1"/>
    <property type="molecule type" value="Genomic_DNA"/>
</dbReference>
<comment type="caution">
    <text evidence="2">The sequence shown here is derived from an EMBL/GenBank/DDBJ whole genome shotgun (WGS) entry which is preliminary data.</text>
</comment>
<reference evidence="2" key="1">
    <citation type="submission" date="2019-02" db="EMBL/GenBank/DDBJ databases">
        <title>Halonotius sp. a new haloarchaeum isolated from saline soil.</title>
        <authorList>
            <person name="Duran-Viseras A."/>
            <person name="Sanchez-Porro C."/>
            <person name="Ventosa A."/>
        </authorList>
    </citation>
    <scope>NUCLEOTIDE SEQUENCE</scope>
    <source>
        <strain evidence="2">F15B</strain>
    </source>
</reference>
<dbReference type="Proteomes" id="UP000705823">
    <property type="component" value="Unassembled WGS sequence"/>
</dbReference>
<proteinExistence type="predicted"/>